<evidence type="ECO:0000313" key="4">
    <source>
        <dbReference type="EMBL" id="AKP76091.1"/>
    </source>
</evidence>
<feature type="domain" description="Teneurin-like YD-shell" evidence="3">
    <location>
        <begin position="727"/>
        <end position="923"/>
    </location>
</feature>
<dbReference type="Pfam" id="PF20148">
    <property type="entry name" value="DUF6531"/>
    <property type="match status" value="1"/>
</dbReference>
<dbReference type="InterPro" id="IPR045351">
    <property type="entry name" value="DUF6531"/>
</dbReference>
<evidence type="ECO:0000256" key="1">
    <source>
        <dbReference type="ARBA" id="ARBA00022737"/>
    </source>
</evidence>
<name>A0A806TDJ0_PRIMG</name>
<evidence type="ECO:0000259" key="2">
    <source>
        <dbReference type="Pfam" id="PF20148"/>
    </source>
</evidence>
<keyword evidence="1" id="KW-0677">Repeat</keyword>
<feature type="domain" description="Teneurin-like YD-shell" evidence="3">
    <location>
        <begin position="933"/>
        <end position="1106"/>
    </location>
</feature>
<dbReference type="InterPro" id="IPR022385">
    <property type="entry name" value="Rhs_assc_core"/>
</dbReference>
<dbReference type="EMBL" id="CP010586">
    <property type="protein sequence ID" value="AKP76091.1"/>
    <property type="molecule type" value="Genomic_DNA"/>
</dbReference>
<dbReference type="RefSeq" id="WP_049163300.1">
    <property type="nucleotide sequence ID" value="NZ_CP010586.1"/>
</dbReference>
<evidence type="ECO:0000259" key="3">
    <source>
        <dbReference type="Pfam" id="PF25023"/>
    </source>
</evidence>
<dbReference type="Gene3D" id="2.180.10.10">
    <property type="entry name" value="RHS repeat-associated core"/>
    <property type="match status" value="4"/>
</dbReference>
<dbReference type="NCBIfam" id="TIGR03696">
    <property type="entry name" value="Rhs_assc_core"/>
    <property type="match status" value="1"/>
</dbReference>
<organism evidence="4 5">
    <name type="scientific">Priestia megaterium Q3</name>
    <dbReference type="NCBI Taxonomy" id="1452722"/>
    <lineage>
        <taxon>Bacteria</taxon>
        <taxon>Bacillati</taxon>
        <taxon>Bacillota</taxon>
        <taxon>Bacilli</taxon>
        <taxon>Bacillales</taxon>
        <taxon>Bacillaceae</taxon>
        <taxon>Priestia</taxon>
    </lineage>
</organism>
<dbReference type="Pfam" id="PF25023">
    <property type="entry name" value="TEN_YD-shell"/>
    <property type="match status" value="3"/>
</dbReference>
<dbReference type="NCBIfam" id="TIGR01643">
    <property type="entry name" value="YD_repeat_2x"/>
    <property type="match status" value="13"/>
</dbReference>
<gene>
    <name evidence="4" type="primary">wapA</name>
    <name evidence="4" type="ORF">AS52_01126</name>
</gene>
<dbReference type="InterPro" id="IPR050708">
    <property type="entry name" value="T6SS_VgrG/RHS"/>
</dbReference>
<dbReference type="InterPro" id="IPR006530">
    <property type="entry name" value="YD"/>
</dbReference>
<proteinExistence type="predicted"/>
<dbReference type="Proteomes" id="UP000036410">
    <property type="component" value="Chromosome"/>
</dbReference>
<accession>A0A806TDJ0</accession>
<sequence length="1949" mass="219245">MSKEIKRWGLTSFIMFLLMIIMPMYVHAEETITLKPGESLQISGSASVNVKDHHDYAIYDGKEAKSYGSTYGTNYSIGTSEHLVIHNTSTAAQTISTSSNSFKKIDKPALKRIKLNKGDNWEYTGDSDFTLPRSHEKAYYNKDGTAYSYGTDWNTRYTNMPSSEVKRVVLTMGEDQEVYGAYETFKTPKSTDKPAIKRVKLNKGDNWEYTGGSDFTLPRSHEKAYYNKDGTAYSYGTDWNTRYTNMPSSEVKRVVLTMGEDQEVYGAYETFKTPKSTDKPAIKRVKLNKGDNWEYTGGSDFTLPRSHEKAYYNKDGTAYSYGTDWNTRYTNMPSSEVKRVVLTMGEDQEVYGAYETFKTPKSTDKPAIKRVKLNKGDNWEYTGGSDFTLPRSHEKAYYNKDGTAYSYGTDWNTRYTNMPSSEVKRVVLTMGEDQEVYGAYETFKTPKSTDKPAIKRVKLNKGDNWEYTGGSDFTLPRSHEKAYYNKDGTAYSYGTDWNTRYTNMPSSEVKRVVLTMGEDQEVYGAYETFKTPPKKKEPALARLVLKPGESKRFEMNGISFTMHGKHEYTWYTSKGIEEKGIESWEQRYNVKDKKLLIKNIDSEERELLGPYELFPTIKPPSLSGEEAKKNIIKQNNSLGSKNSKTLHADPIDTSSGAHLLERSMIKVNGARPIELIVNYHSLLLNQGAVGKGWNHDFENRLLFSSNGDITVQWSSNRMNIFKKEKENTYLSTDLGVKNDKLIKNQDGTYTYTTKDEQTYRFDKDGKMTQHINREGFQLNFSYEANGYLYKIVEPITGQYLQFKYNSKGLVEAVSDKIGRKVSFTYDSKNQLIGITDLRGKKMTYSYNSEGRLLSSKDTEGKLIFSNTYDDKGRVIKQDDGVTSNQITTFTYDEASQPGKLITIVKDRTGHSRELTHDKNYQLIKEKDQIGKITSFKYDNYGNKISETDALGRTTNYEYDSRSNLITVIDPSGHKTNMTYDKQDNVTTIKNAQGKKTINTYDSHHRLLSTTDNMGKKTTFTYNGNGLLSYVISPNKGKTTYIYTKGWLSKITDATGIVTSFGYDEIGRVISQQKGSQKPNKIVYDQNDQVIKVIDPLGNSLSYTYDSLGNKVSTTDAKGNVTKYQYNANSKLSAQIDANGKKTQFAYDGEDRLVKTVDSNGNTTTFTYDAKGQLIKTSDPLGNVTTNQYDAVGNIIGTLDANGKKVETIKYDLRNNPVSVMNALGYKTTYVYDSLNRQTQLKDALNQSTLFQYDDLDHLIASIDPTGNKSRQEYDATGNRISQTDANGNVTKFTFDKAGKLVSLKNATGNVMYNEYNESGQLVKTTNGRGQAKTYTYDAAGNIIRLKDPSGTISYMYDKNGNQTSVKDSRGTISYSYDKLNRLVKYTDVFGNIIQYQYDSVGNLVKLIYPDNKAVQYSYDKANQLVQVLDWKKRKTTYVYDKNGRLIKSIRPNGSIETNIYNLAGQLMQAKDITKTNRVISNYSYTYDKVGNITQEKSATTGYQMSYSANNQLMMRKDLNTKGSIINQHEYSYDKTGNILSTKLDKTSQTMTYLTDNRLGKYNSQVFSYDKDGNMTKGLLKGKAQSFSYDARNRLISTKELSYQYDANNNRVAVTQNKNTTRYIVNPNAPLSQVLVETDAKGKPKRYHIYGLGLIGSEGSDGQYFSYHYDKRGSTIAVSAINGTVTDTFEYSPYGEVKHTKGKIMTPFLYNGRDGVMTDTNGLYYMRARYYQPELKRFINQDIQLGTIDNGLGLNRYAYVQGDPISYIDPEGEWAWIAAGAVIGAAWNSGAQIVNNTLDADPDTKWYSNVGSAAAGGAVSGALASSGVGLIGSSVAGAAVQTTIKTVFETKREERDAWGITEDFAGNTVGNFVGGKFAERAAIGILGKPSTKTWFKPRKWSTSFKGNYAKRSLYLEGSMGTGAQLVYGLSGRYGELFADKVAKGITSFIK</sequence>
<feature type="domain" description="DUF6531" evidence="2">
    <location>
        <begin position="649"/>
        <end position="720"/>
    </location>
</feature>
<dbReference type="InterPro" id="IPR056823">
    <property type="entry name" value="TEN-like_YD-shell"/>
</dbReference>
<dbReference type="PANTHER" id="PTHR32305:SF15">
    <property type="entry name" value="PROTEIN RHSA-RELATED"/>
    <property type="match status" value="1"/>
</dbReference>
<reference evidence="4 5" key="1">
    <citation type="submission" date="2015-01" db="EMBL/GenBank/DDBJ databases">
        <title>Genome sequence of bacillus megaterium Q3.</title>
        <authorList>
            <person name="Wang Y."/>
            <person name="Luo K."/>
            <person name="Bai L."/>
            <person name="Luo F."/>
        </authorList>
    </citation>
    <scope>NUCLEOTIDE SEQUENCE [LARGE SCALE GENOMIC DNA]</scope>
    <source>
        <strain evidence="4 5">Q3</strain>
    </source>
</reference>
<evidence type="ECO:0000313" key="5">
    <source>
        <dbReference type="Proteomes" id="UP000036410"/>
    </source>
</evidence>
<protein>
    <submittedName>
        <fullName evidence="4">Cell wall-associated polypeptide CWBP200</fullName>
    </submittedName>
</protein>
<dbReference type="PANTHER" id="PTHR32305">
    <property type="match status" value="1"/>
</dbReference>
<dbReference type="Pfam" id="PF05593">
    <property type="entry name" value="RHS_repeat"/>
    <property type="match status" value="4"/>
</dbReference>
<feature type="domain" description="Teneurin-like YD-shell" evidence="3">
    <location>
        <begin position="1323"/>
        <end position="1460"/>
    </location>
</feature>
<dbReference type="InterPro" id="IPR031325">
    <property type="entry name" value="RHS_repeat"/>
</dbReference>